<keyword evidence="3" id="KW-1185">Reference proteome</keyword>
<gene>
    <name evidence="2" type="ORF">EV645_1092</name>
</gene>
<comment type="caution">
    <text evidence="2">The sequence shown here is derived from an EMBL/GenBank/DDBJ whole genome shotgun (WGS) entry which is preliminary data.</text>
</comment>
<dbReference type="EMBL" id="SHKR01000011">
    <property type="protein sequence ID" value="RZU18892.1"/>
    <property type="molecule type" value="Genomic_DNA"/>
</dbReference>
<feature type="domain" description="HTH marR-type" evidence="1">
    <location>
        <begin position="20"/>
        <end position="149"/>
    </location>
</feature>
<name>A0A4Q7X754_9ACTN</name>
<organism evidence="2 3">
    <name type="scientific">Kribbella rubisoli</name>
    <dbReference type="NCBI Taxonomy" id="3075929"/>
    <lineage>
        <taxon>Bacteria</taxon>
        <taxon>Bacillati</taxon>
        <taxon>Actinomycetota</taxon>
        <taxon>Actinomycetes</taxon>
        <taxon>Propionibacteriales</taxon>
        <taxon>Kribbellaceae</taxon>
        <taxon>Kribbella</taxon>
    </lineage>
</organism>
<accession>A0A4Q7X754</accession>
<dbReference type="OrthoDB" id="122135at2"/>
<dbReference type="InterPro" id="IPR036390">
    <property type="entry name" value="WH_DNA-bd_sf"/>
</dbReference>
<dbReference type="PROSITE" id="PS50995">
    <property type="entry name" value="HTH_MARR_2"/>
    <property type="match status" value="1"/>
</dbReference>
<dbReference type="InterPro" id="IPR036388">
    <property type="entry name" value="WH-like_DNA-bd_sf"/>
</dbReference>
<dbReference type="Pfam" id="PF12802">
    <property type="entry name" value="MarR_2"/>
    <property type="match status" value="1"/>
</dbReference>
<evidence type="ECO:0000313" key="2">
    <source>
        <dbReference type="EMBL" id="RZU18892.1"/>
    </source>
</evidence>
<dbReference type="AlphaFoldDB" id="A0A4Q7X754"/>
<dbReference type="InterPro" id="IPR000835">
    <property type="entry name" value="HTH_MarR-typ"/>
</dbReference>
<dbReference type="PANTHER" id="PTHR33164:SF99">
    <property type="entry name" value="MARR FAMILY REGULATORY PROTEIN"/>
    <property type="match status" value="1"/>
</dbReference>
<dbReference type="RefSeq" id="WP_130440332.1">
    <property type="nucleotide sequence ID" value="NZ_SHKR01000011.1"/>
</dbReference>
<dbReference type="PANTHER" id="PTHR33164">
    <property type="entry name" value="TRANSCRIPTIONAL REGULATOR, MARR FAMILY"/>
    <property type="match status" value="1"/>
</dbReference>
<protein>
    <submittedName>
        <fullName evidence="2">MarR family transcriptional regulator</fullName>
    </submittedName>
</protein>
<evidence type="ECO:0000313" key="3">
    <source>
        <dbReference type="Proteomes" id="UP000292027"/>
    </source>
</evidence>
<reference evidence="2 3" key="1">
    <citation type="journal article" date="2015" name="Stand. Genomic Sci.">
        <title>Genomic Encyclopedia of Bacterial and Archaeal Type Strains, Phase III: the genomes of soil and plant-associated and newly described type strains.</title>
        <authorList>
            <person name="Whitman W.B."/>
            <person name="Woyke T."/>
            <person name="Klenk H.P."/>
            <person name="Zhou Y."/>
            <person name="Lilburn T.G."/>
            <person name="Beck B.J."/>
            <person name="De Vos P."/>
            <person name="Vandamme P."/>
            <person name="Eisen J.A."/>
            <person name="Garrity G."/>
            <person name="Hugenholtz P."/>
            <person name="Kyrpides N.C."/>
        </authorList>
    </citation>
    <scope>NUCLEOTIDE SEQUENCE [LARGE SCALE GENOMIC DNA]</scope>
    <source>
        <strain evidence="2 3">VKM Ac-2540</strain>
    </source>
</reference>
<dbReference type="InterPro" id="IPR039422">
    <property type="entry name" value="MarR/SlyA-like"/>
</dbReference>
<dbReference type="Gene3D" id="1.10.10.10">
    <property type="entry name" value="Winged helix-like DNA-binding domain superfamily/Winged helix DNA-binding domain"/>
    <property type="match status" value="1"/>
</dbReference>
<dbReference type="SUPFAM" id="SSF46785">
    <property type="entry name" value="Winged helix' DNA-binding domain"/>
    <property type="match status" value="1"/>
</dbReference>
<dbReference type="GO" id="GO:0003700">
    <property type="term" value="F:DNA-binding transcription factor activity"/>
    <property type="evidence" value="ECO:0007669"/>
    <property type="project" value="InterPro"/>
</dbReference>
<sequence>MTSVNDVSGRVQGPWSGHIAGLLGAALKRIREEILASSEDLYPGLRVSHYRLLEMIPPDGARITDLAEVAVMTKQGLGQHVDYLQRLGYVESDRLRADRRVRLVRRTPKGDEAAAYSQAAIERVEEIWSTRLGPTRYEALRETLRELGS</sequence>
<evidence type="ECO:0000259" key="1">
    <source>
        <dbReference type="PROSITE" id="PS50995"/>
    </source>
</evidence>
<proteinExistence type="predicted"/>
<dbReference type="GO" id="GO:0006950">
    <property type="term" value="P:response to stress"/>
    <property type="evidence" value="ECO:0007669"/>
    <property type="project" value="TreeGrafter"/>
</dbReference>
<dbReference type="Proteomes" id="UP000292027">
    <property type="component" value="Unassembled WGS sequence"/>
</dbReference>